<dbReference type="Proteomes" id="UP000238937">
    <property type="component" value="Unassembled WGS sequence"/>
</dbReference>
<dbReference type="SUPFAM" id="SSF50090">
    <property type="entry name" value="Electron transport accessory proteins"/>
    <property type="match status" value="1"/>
</dbReference>
<dbReference type="RefSeq" id="WP_106306078.1">
    <property type="nucleotide sequence ID" value="NZ_PVWO01000180.1"/>
</dbReference>
<dbReference type="PANTHER" id="PTHR46937">
    <property type="entry name" value="FERREDOXIN-THIOREDOXIN REDUCTASE, VARIABLE CHAIN"/>
    <property type="match status" value="1"/>
</dbReference>
<name>A0A2T1GDH8_9CYAN</name>
<reference evidence="6 7" key="1">
    <citation type="submission" date="2018-03" db="EMBL/GenBank/DDBJ databases">
        <title>The ancient ancestry and fast evolution of plastids.</title>
        <authorList>
            <person name="Moore K.R."/>
            <person name="Magnabosco C."/>
            <person name="Momper L."/>
            <person name="Gold D.A."/>
            <person name="Bosak T."/>
            <person name="Fournier G.P."/>
        </authorList>
    </citation>
    <scope>NUCLEOTIDE SEQUENCE [LARGE SCALE GENOMIC DNA]</scope>
    <source>
        <strain evidence="6 7">CCALA 037</strain>
    </source>
</reference>
<protein>
    <submittedName>
        <fullName evidence="6">Ferredoxin--nitrite reductase</fullName>
    </submittedName>
</protein>
<evidence type="ECO:0000256" key="4">
    <source>
        <dbReference type="ARBA" id="ARBA00034490"/>
    </source>
</evidence>
<accession>A0A2T1GDH8</accession>
<evidence type="ECO:0000256" key="3">
    <source>
        <dbReference type="ARBA" id="ARBA00034474"/>
    </source>
</evidence>
<dbReference type="GO" id="GO:0015979">
    <property type="term" value="P:photosynthesis"/>
    <property type="evidence" value="ECO:0007669"/>
    <property type="project" value="InterPro"/>
</dbReference>
<evidence type="ECO:0000313" key="6">
    <source>
        <dbReference type="EMBL" id="PSB55546.1"/>
    </source>
</evidence>
<dbReference type="AlphaFoldDB" id="A0A2T1GDH8"/>
<comment type="similarity">
    <text evidence="4">Belongs to the ferredoxin thioredoxin reductase alpha subunit family.</text>
</comment>
<dbReference type="EMBL" id="PVWO01000180">
    <property type="protein sequence ID" value="PSB55546.1"/>
    <property type="molecule type" value="Genomic_DNA"/>
</dbReference>
<dbReference type="Pfam" id="PF02941">
    <property type="entry name" value="FeThRed_A"/>
    <property type="match status" value="1"/>
</dbReference>
<evidence type="ECO:0000313" key="7">
    <source>
        <dbReference type="Proteomes" id="UP000238937"/>
    </source>
</evidence>
<proteinExistence type="inferred from homology"/>
<dbReference type="GO" id="GO:0016491">
    <property type="term" value="F:oxidoreductase activity"/>
    <property type="evidence" value="ECO:0007669"/>
    <property type="project" value="UniProtKB-KW"/>
</dbReference>
<evidence type="ECO:0000259" key="5">
    <source>
        <dbReference type="Pfam" id="PF02941"/>
    </source>
</evidence>
<dbReference type="Gene3D" id="2.30.30.50">
    <property type="match status" value="1"/>
</dbReference>
<dbReference type="InterPro" id="IPR004207">
    <property type="entry name" value="Fd_thioredoxin_Rdtase_alpha"/>
</dbReference>
<organism evidence="6 7">
    <name type="scientific">Chamaesiphon polymorphus CCALA 037</name>
    <dbReference type="NCBI Taxonomy" id="2107692"/>
    <lineage>
        <taxon>Bacteria</taxon>
        <taxon>Bacillati</taxon>
        <taxon>Cyanobacteriota</taxon>
        <taxon>Cyanophyceae</taxon>
        <taxon>Gomontiellales</taxon>
        <taxon>Chamaesiphonaceae</taxon>
        <taxon>Chamaesiphon</taxon>
    </lineage>
</organism>
<keyword evidence="1" id="KW-0560">Oxidoreductase</keyword>
<comment type="function">
    <text evidence="3">Variable subunit of the ferredoxin-thioredoxin reductase (FTR), which catalyzes the two-electron reduction of thioredoxins by the electrons provided by reduced ferredoxin.</text>
</comment>
<sequence>MQVGDRVRVKTSVVIYHHPKHRGQAVDILNQEGTIDKIATEWKGRPISANFPLIVKFDNDKLRAHMREDELEVI</sequence>
<dbReference type="OrthoDB" id="462709at2"/>
<dbReference type="PANTHER" id="PTHR46937:SF4">
    <property type="entry name" value="FERREDOXIN-THIOREDOXIN REDUCTASE SUBUNIT A1, CHLOROPLASTIC"/>
    <property type="match status" value="1"/>
</dbReference>
<comment type="caution">
    <text evidence="6">The sequence shown here is derived from an EMBL/GenBank/DDBJ whole genome shotgun (WGS) entry which is preliminary data.</text>
</comment>
<gene>
    <name evidence="6" type="ORF">C7B77_14680</name>
</gene>
<comment type="subunit">
    <text evidence="2">Heterodimer of subunit A (variable subunit) and subunit B (catalytic subunit). Heterodimeric FTR forms a complex with ferredoxin and thioredoxin.</text>
</comment>
<evidence type="ECO:0000256" key="1">
    <source>
        <dbReference type="ARBA" id="ARBA00023002"/>
    </source>
</evidence>
<evidence type="ECO:0000256" key="2">
    <source>
        <dbReference type="ARBA" id="ARBA00026011"/>
    </source>
</evidence>
<dbReference type="InterPro" id="IPR044166">
    <property type="entry name" value="FTRV"/>
</dbReference>
<feature type="domain" description="Ferredoxin thioredoxin reductase alpha chain" evidence="5">
    <location>
        <begin position="3"/>
        <end position="70"/>
    </location>
</feature>
<dbReference type="InterPro" id="IPR008990">
    <property type="entry name" value="Elect_transpt_acc-like_dom_sf"/>
</dbReference>
<keyword evidence="7" id="KW-1185">Reference proteome</keyword>